<name>A0AAN7BVQ8_9PEZI</name>
<gene>
    <name evidence="1" type="ORF">QBC38DRAFT_516893</name>
</gene>
<organism evidence="1 2">
    <name type="scientific">Podospora fimiseda</name>
    <dbReference type="NCBI Taxonomy" id="252190"/>
    <lineage>
        <taxon>Eukaryota</taxon>
        <taxon>Fungi</taxon>
        <taxon>Dikarya</taxon>
        <taxon>Ascomycota</taxon>
        <taxon>Pezizomycotina</taxon>
        <taxon>Sordariomycetes</taxon>
        <taxon>Sordariomycetidae</taxon>
        <taxon>Sordariales</taxon>
        <taxon>Podosporaceae</taxon>
        <taxon>Podospora</taxon>
    </lineage>
</organism>
<protein>
    <recommendedName>
        <fullName evidence="3">Pentatricopeptide repeat-containing protein</fullName>
    </recommendedName>
</protein>
<keyword evidence="2" id="KW-1185">Reference proteome</keyword>
<dbReference type="Proteomes" id="UP001301958">
    <property type="component" value="Unassembled WGS sequence"/>
</dbReference>
<proteinExistence type="predicted"/>
<accession>A0AAN7BVQ8</accession>
<sequence length="872" mass="99845">MSLGLKQICRAGPVTAAALMAPRCLYPVIIPRIRRPPQKNNFCAIRRHYSSSKTLTDSSPIASWEQLSNEKNISAAIQAKALESSTPDTLVARLEEVPVRRHGAAETILVKPLTRYQGFMETRAEIQKFHRAMTRQQRLSERRLDPVPADWRLILEFLMQWTPKHDGDFIRAKVVVHRSEESFLRISDGIWDIPARTGCEVMMVPEGNKEWEECVVLWLTGLASQLDKALKDILAVSKRITVIRLSDSGDEEAVLEEVREEKDVEGLIGGGRVDEEVHRFESWSLEEEGEGESGGKKMVFAPRDMIRLRTRTVMDRIRMMEKPKIWSKQNFLDWCIHLTSDKVEKAFARLAYEKTQGVGGTTHQDRILNELKEIWFDPVSSRKATNPALKVVLRYLAKNGVTHVDLAHEFYDRAKELGVKMDTKVWNHLLETAVKAGDLVAFRSKLKKMVQAGFMPSLQTWLLFLRTVKAEEVKRYVIQGIHLKGYLDSDWAVQRVAEEMADADAYRATRMGLSWDEHLKGLQKLYGPHWYLSISSANKIIGEYVRNDKFDDAFGCLEYIFETKEKEHQKPNAVTLGTILSSCLTQRRIYHAITALRIFDQNMRLSTVVEEQHFHSLFELAWKLRKPHLIAAIWRYAHLVNRVPARMRNKGMTLLQGGEAVNRLNIPWHEGITQKQLMETLLLWDYKKEYGHTNLESTVAKETEAEAVSEKEEPLTRPPAKTSAMLAEESQLVSILATPETQQPEALNNDKTIQADKLSKTSIKAVSPKTWDKYKAFEEWSMGRYLLGVPAVSLHKVLVEALKQDDRLFNEKFKTDRTLAKLTPPEIPVNLRGRVEQVELLKRMRRLGSIESGSERFRAVLKVAENAARVKA</sequence>
<reference evidence="1" key="2">
    <citation type="submission" date="2023-05" db="EMBL/GenBank/DDBJ databases">
        <authorList>
            <consortium name="Lawrence Berkeley National Laboratory"/>
            <person name="Steindorff A."/>
            <person name="Hensen N."/>
            <person name="Bonometti L."/>
            <person name="Westerberg I."/>
            <person name="Brannstrom I.O."/>
            <person name="Guillou S."/>
            <person name="Cros-Aarteil S."/>
            <person name="Calhoun S."/>
            <person name="Haridas S."/>
            <person name="Kuo A."/>
            <person name="Mondo S."/>
            <person name="Pangilinan J."/>
            <person name="Riley R."/>
            <person name="Labutti K."/>
            <person name="Andreopoulos B."/>
            <person name="Lipzen A."/>
            <person name="Chen C."/>
            <person name="Yanf M."/>
            <person name="Daum C."/>
            <person name="Ng V."/>
            <person name="Clum A."/>
            <person name="Ohm R."/>
            <person name="Martin F."/>
            <person name="Silar P."/>
            <person name="Natvig D."/>
            <person name="Lalanne C."/>
            <person name="Gautier V."/>
            <person name="Ament-Velasquez S.L."/>
            <person name="Kruys A."/>
            <person name="Hutchinson M.I."/>
            <person name="Powell A.J."/>
            <person name="Barry K."/>
            <person name="Miller A.N."/>
            <person name="Grigoriev I.V."/>
            <person name="Debuchy R."/>
            <person name="Gladieux P."/>
            <person name="Thoren M.H."/>
            <person name="Johannesson H."/>
        </authorList>
    </citation>
    <scope>NUCLEOTIDE SEQUENCE</scope>
    <source>
        <strain evidence="1">CBS 990.96</strain>
    </source>
</reference>
<evidence type="ECO:0008006" key="3">
    <source>
        <dbReference type="Google" id="ProtNLM"/>
    </source>
</evidence>
<dbReference type="Gene3D" id="1.25.40.10">
    <property type="entry name" value="Tetratricopeptide repeat domain"/>
    <property type="match status" value="1"/>
</dbReference>
<evidence type="ECO:0000313" key="1">
    <source>
        <dbReference type="EMBL" id="KAK4230242.1"/>
    </source>
</evidence>
<comment type="caution">
    <text evidence="1">The sequence shown here is derived from an EMBL/GenBank/DDBJ whole genome shotgun (WGS) entry which is preliminary data.</text>
</comment>
<dbReference type="InterPro" id="IPR011990">
    <property type="entry name" value="TPR-like_helical_dom_sf"/>
</dbReference>
<evidence type="ECO:0000313" key="2">
    <source>
        <dbReference type="Proteomes" id="UP001301958"/>
    </source>
</evidence>
<dbReference type="AlphaFoldDB" id="A0AAN7BVQ8"/>
<dbReference type="EMBL" id="MU865300">
    <property type="protein sequence ID" value="KAK4230242.1"/>
    <property type="molecule type" value="Genomic_DNA"/>
</dbReference>
<reference evidence="1" key="1">
    <citation type="journal article" date="2023" name="Mol. Phylogenet. Evol.">
        <title>Genome-scale phylogeny and comparative genomics of the fungal order Sordariales.</title>
        <authorList>
            <person name="Hensen N."/>
            <person name="Bonometti L."/>
            <person name="Westerberg I."/>
            <person name="Brannstrom I.O."/>
            <person name="Guillou S."/>
            <person name="Cros-Aarteil S."/>
            <person name="Calhoun S."/>
            <person name="Haridas S."/>
            <person name="Kuo A."/>
            <person name="Mondo S."/>
            <person name="Pangilinan J."/>
            <person name="Riley R."/>
            <person name="LaButti K."/>
            <person name="Andreopoulos B."/>
            <person name="Lipzen A."/>
            <person name="Chen C."/>
            <person name="Yan M."/>
            <person name="Daum C."/>
            <person name="Ng V."/>
            <person name="Clum A."/>
            <person name="Steindorff A."/>
            <person name="Ohm R.A."/>
            <person name="Martin F."/>
            <person name="Silar P."/>
            <person name="Natvig D.O."/>
            <person name="Lalanne C."/>
            <person name="Gautier V."/>
            <person name="Ament-Velasquez S.L."/>
            <person name="Kruys A."/>
            <person name="Hutchinson M.I."/>
            <person name="Powell A.J."/>
            <person name="Barry K."/>
            <person name="Miller A.N."/>
            <person name="Grigoriev I.V."/>
            <person name="Debuchy R."/>
            <person name="Gladieux P."/>
            <person name="Hiltunen Thoren M."/>
            <person name="Johannesson H."/>
        </authorList>
    </citation>
    <scope>NUCLEOTIDE SEQUENCE</scope>
    <source>
        <strain evidence="1">CBS 990.96</strain>
    </source>
</reference>